<name>A0A6J3K6K9_9HYME</name>
<dbReference type="KEGG" id="bvk:117232982"/>
<evidence type="ECO:0000256" key="1">
    <source>
        <dbReference type="SAM" id="MobiDB-lite"/>
    </source>
</evidence>
<feature type="compositionally biased region" description="Low complexity" evidence="1">
    <location>
        <begin position="279"/>
        <end position="289"/>
    </location>
</feature>
<dbReference type="GeneID" id="117232982"/>
<keyword evidence="3" id="KW-1185">Reference proteome</keyword>
<evidence type="ECO:0000313" key="3">
    <source>
        <dbReference type="Proteomes" id="UP000504631"/>
    </source>
</evidence>
<evidence type="ECO:0000313" key="4">
    <source>
        <dbReference type="RefSeq" id="XP_033348702.1"/>
    </source>
</evidence>
<keyword evidence="2" id="KW-0732">Signal</keyword>
<dbReference type="AlphaFoldDB" id="A0A6J3K6K9"/>
<organism evidence="3 4">
    <name type="scientific">Bombus vosnesenskii</name>
    <dbReference type="NCBI Taxonomy" id="207650"/>
    <lineage>
        <taxon>Eukaryota</taxon>
        <taxon>Metazoa</taxon>
        <taxon>Ecdysozoa</taxon>
        <taxon>Arthropoda</taxon>
        <taxon>Hexapoda</taxon>
        <taxon>Insecta</taxon>
        <taxon>Pterygota</taxon>
        <taxon>Neoptera</taxon>
        <taxon>Endopterygota</taxon>
        <taxon>Hymenoptera</taxon>
        <taxon>Apocrita</taxon>
        <taxon>Aculeata</taxon>
        <taxon>Apoidea</taxon>
        <taxon>Anthophila</taxon>
        <taxon>Apidae</taxon>
        <taxon>Bombus</taxon>
        <taxon>Pyrobombus</taxon>
    </lineage>
</organism>
<dbReference type="Proteomes" id="UP000504631">
    <property type="component" value="Unplaced"/>
</dbReference>
<feature type="region of interest" description="Disordered" evidence="1">
    <location>
        <begin position="258"/>
        <end position="289"/>
    </location>
</feature>
<feature type="signal peptide" evidence="2">
    <location>
        <begin position="1"/>
        <end position="18"/>
    </location>
</feature>
<feature type="chain" id="PRO_5026656910" evidence="2">
    <location>
        <begin position="19"/>
        <end position="356"/>
    </location>
</feature>
<proteinExistence type="predicted"/>
<reference evidence="4" key="1">
    <citation type="submission" date="2025-08" db="UniProtKB">
        <authorList>
            <consortium name="RefSeq"/>
        </authorList>
    </citation>
    <scope>IDENTIFICATION</scope>
    <source>
        <tissue evidence="4">Muscle</tissue>
    </source>
</reference>
<evidence type="ECO:0000256" key="2">
    <source>
        <dbReference type="SAM" id="SignalP"/>
    </source>
</evidence>
<feature type="compositionally biased region" description="Polar residues" evidence="1">
    <location>
        <begin position="259"/>
        <end position="273"/>
    </location>
</feature>
<sequence>MKLLLRFVASIFLTSVRASSWPYHEIVGVGQSAGPLLVAPVYGVAPAVSLLPAEPAKKAQTIVAGPVTKTVVEGSSSGLVTIVSPGAAVTSSPPPTTLKPTIASAVPEDTVLVKGASAGAVTLVAPSDNSVAIADTNNAASAEAETKKGAVAASAKAVVAIESAEESSTTKASTNVTATAIRETIGIASANAVIGPSTGPIIIAGPTVPPIPVPAGVEASTPEAVTAASVAASATAKSASVSSSAVANVSVSSNISAEQTSDVSGLASDTTEPTRIEGSASSSSTVTSTSGSSTAFASARINLISPLGTIALGETPLSNVVVSTGTAPPAIVSGPSGSVSTGSASPLLLKVPLYHL</sequence>
<dbReference type="RefSeq" id="XP_033348702.1">
    <property type="nucleotide sequence ID" value="XM_033492811.1"/>
</dbReference>
<gene>
    <name evidence="4" type="primary">LOC117232982</name>
</gene>
<protein>
    <submittedName>
        <fullName evidence="4">Platelet binding protein GspB-like</fullName>
    </submittedName>
</protein>
<accession>A0A6J3K6K9</accession>